<evidence type="ECO:0000259" key="6">
    <source>
        <dbReference type="Pfam" id="PF01694"/>
    </source>
</evidence>
<reference evidence="7 8" key="1">
    <citation type="submission" date="2017-12" db="EMBL/GenBank/DDBJ databases">
        <authorList>
            <person name="Hurst M.R.H."/>
        </authorList>
    </citation>
    <scope>NUCLEOTIDE SEQUENCE [LARGE SCALE GENOMIC DNA]</scope>
    <source>
        <strain evidence="7 8">SY-3-19</strain>
    </source>
</reference>
<dbReference type="InterPro" id="IPR035952">
    <property type="entry name" value="Rhomboid-like_sf"/>
</dbReference>
<feature type="transmembrane region" description="Helical" evidence="5">
    <location>
        <begin position="144"/>
        <end position="167"/>
    </location>
</feature>
<dbReference type="InterPro" id="IPR022764">
    <property type="entry name" value="Peptidase_S54_rhomboid_dom"/>
</dbReference>
<keyword evidence="3 5" id="KW-1133">Transmembrane helix</keyword>
<evidence type="ECO:0000256" key="3">
    <source>
        <dbReference type="ARBA" id="ARBA00022989"/>
    </source>
</evidence>
<evidence type="ECO:0000256" key="4">
    <source>
        <dbReference type="ARBA" id="ARBA00023136"/>
    </source>
</evidence>
<feature type="transmembrane region" description="Helical" evidence="5">
    <location>
        <begin position="21"/>
        <end position="42"/>
    </location>
</feature>
<keyword evidence="2 5" id="KW-0812">Transmembrane</keyword>
<sequence>MTSPEDDDQRSLLAMIIDPPNAIAGLCALMAALHAALAFAPARLVGQVWRLFELSPRPVLMALERGDVASAARAFLGYMFFHVNAAHLLINLAAILALGAVVYREMEARAAARKSDAAAAFIAFFMISGMAAGAAFVLARPDAYQPMIGASGGAAGLAGACAWLFVTRTGEGGGLAGDALNFVILVLTSAVLIIASIYLDTSPLSHKLFGSASAWQAHVGGYVFGVFAYPLFERLAGAAAR</sequence>
<dbReference type="Proteomes" id="UP000239504">
    <property type="component" value="Unassembled WGS sequence"/>
</dbReference>
<evidence type="ECO:0000256" key="2">
    <source>
        <dbReference type="ARBA" id="ARBA00022692"/>
    </source>
</evidence>
<evidence type="ECO:0000313" key="8">
    <source>
        <dbReference type="Proteomes" id="UP000239504"/>
    </source>
</evidence>
<evidence type="ECO:0000313" key="7">
    <source>
        <dbReference type="EMBL" id="PQA88921.1"/>
    </source>
</evidence>
<comment type="caution">
    <text evidence="7">The sequence shown here is derived from an EMBL/GenBank/DDBJ whole genome shotgun (WGS) entry which is preliminary data.</text>
</comment>
<feature type="transmembrane region" description="Helical" evidence="5">
    <location>
        <begin position="115"/>
        <end position="138"/>
    </location>
</feature>
<dbReference type="Gene3D" id="1.20.1540.10">
    <property type="entry name" value="Rhomboid-like"/>
    <property type="match status" value="1"/>
</dbReference>
<dbReference type="SUPFAM" id="SSF144091">
    <property type="entry name" value="Rhomboid-like"/>
    <property type="match status" value="1"/>
</dbReference>
<feature type="transmembrane region" description="Helical" evidence="5">
    <location>
        <begin position="214"/>
        <end position="232"/>
    </location>
</feature>
<dbReference type="EMBL" id="PJCH01000003">
    <property type="protein sequence ID" value="PQA88921.1"/>
    <property type="molecule type" value="Genomic_DNA"/>
</dbReference>
<dbReference type="GO" id="GO:0016020">
    <property type="term" value="C:membrane"/>
    <property type="evidence" value="ECO:0007669"/>
    <property type="project" value="UniProtKB-SubCell"/>
</dbReference>
<comment type="subcellular location">
    <subcellularLocation>
        <location evidence="1">Membrane</location>
        <topology evidence="1">Multi-pass membrane protein</topology>
    </subcellularLocation>
</comment>
<feature type="transmembrane region" description="Helical" evidence="5">
    <location>
        <begin position="85"/>
        <end position="103"/>
    </location>
</feature>
<protein>
    <recommendedName>
        <fullName evidence="6">Peptidase S54 rhomboid domain-containing protein</fullName>
    </recommendedName>
</protein>
<gene>
    <name evidence="7" type="ORF">CW354_02930</name>
</gene>
<organism evidence="7 8">
    <name type="scientific">Hyphococcus luteus</name>
    <dbReference type="NCBI Taxonomy" id="2058213"/>
    <lineage>
        <taxon>Bacteria</taxon>
        <taxon>Pseudomonadati</taxon>
        <taxon>Pseudomonadota</taxon>
        <taxon>Alphaproteobacteria</taxon>
        <taxon>Parvularculales</taxon>
        <taxon>Parvularculaceae</taxon>
        <taxon>Hyphococcus</taxon>
    </lineage>
</organism>
<dbReference type="OrthoDB" id="9797190at2"/>
<evidence type="ECO:0000256" key="5">
    <source>
        <dbReference type="SAM" id="Phobius"/>
    </source>
</evidence>
<feature type="transmembrane region" description="Helical" evidence="5">
    <location>
        <begin position="179"/>
        <end position="199"/>
    </location>
</feature>
<dbReference type="AlphaFoldDB" id="A0A2S7K8W4"/>
<keyword evidence="4 5" id="KW-0472">Membrane</keyword>
<evidence type="ECO:0000256" key="1">
    <source>
        <dbReference type="ARBA" id="ARBA00004141"/>
    </source>
</evidence>
<dbReference type="Pfam" id="PF01694">
    <property type="entry name" value="Rhomboid"/>
    <property type="match status" value="1"/>
</dbReference>
<dbReference type="GO" id="GO:0004252">
    <property type="term" value="F:serine-type endopeptidase activity"/>
    <property type="evidence" value="ECO:0007669"/>
    <property type="project" value="InterPro"/>
</dbReference>
<name>A0A2S7K8W4_9PROT</name>
<feature type="domain" description="Peptidase S54 rhomboid" evidence="6">
    <location>
        <begin position="75"/>
        <end position="228"/>
    </location>
</feature>
<keyword evidence="8" id="KW-1185">Reference proteome</keyword>
<proteinExistence type="predicted"/>
<accession>A0A2S7K8W4</accession>
<dbReference type="RefSeq" id="WP_104828558.1">
    <property type="nucleotide sequence ID" value="NZ_PJCH01000003.1"/>
</dbReference>